<sequence>MSWIVDARLGLLVPVALIAISLVRSLQKKRADPPLPPGPPQLPVVGNVLSIDSKAPWNTYAAWCADYGDLVYARFFSQDVVIINSEKIAKDLLDKRSNNYSDRPFLPTRIPFRWTHNFAFTPYGNEWRLARRLFHQSFRAEAALDFRPMQLRKARQLLNNLTDTPQSYQAHVTTFAASVAMSATYDYETAPLDDPFVGMVDRALYLGLKFMTPETTAILNAFPFLLRLPTWFPGSSMKRNALVSTQYVTEMIESPLQYVQESMASGTAGPSLASDLLKRKEQQESDRLPEFEQALRQASSTAFVGGSETTSSALLTFILAMVLHPHVQERAQAEIDAVVGKDRLPDFDDQPSLPYIEAILREVNRWQPVLPLGVAHAATNSDVYDGYYIPKGAAVVANTWEMSRNEIIYPRPSEFIPERFLDAGGQLLDANAPTFMFGFGRRICPGRYTAEASIWAVIASTLAVFEFSKAKDAQGNDIEFVPTFTSGLTRHPNPFPCRVTPRSGVNSEKLARLMDPIA</sequence>
<protein>
    <submittedName>
        <fullName evidence="1">Cytochrome P450</fullName>
    </submittedName>
</protein>
<comment type="caution">
    <text evidence="1">The sequence shown here is derived from an EMBL/GenBank/DDBJ whole genome shotgun (WGS) entry which is preliminary data.</text>
</comment>
<accession>A0ACB8BRN0</accession>
<dbReference type="Proteomes" id="UP000790709">
    <property type="component" value="Unassembled WGS sequence"/>
</dbReference>
<organism evidence="1 2">
    <name type="scientific">Leucogyrophana mollusca</name>
    <dbReference type="NCBI Taxonomy" id="85980"/>
    <lineage>
        <taxon>Eukaryota</taxon>
        <taxon>Fungi</taxon>
        <taxon>Dikarya</taxon>
        <taxon>Basidiomycota</taxon>
        <taxon>Agaricomycotina</taxon>
        <taxon>Agaricomycetes</taxon>
        <taxon>Agaricomycetidae</taxon>
        <taxon>Boletales</taxon>
        <taxon>Boletales incertae sedis</taxon>
        <taxon>Leucogyrophana</taxon>
    </lineage>
</organism>
<evidence type="ECO:0000313" key="2">
    <source>
        <dbReference type="Proteomes" id="UP000790709"/>
    </source>
</evidence>
<gene>
    <name evidence="1" type="ORF">BV22DRAFT_1126960</name>
</gene>
<name>A0ACB8BRN0_9AGAM</name>
<evidence type="ECO:0000313" key="1">
    <source>
        <dbReference type="EMBL" id="KAH7927918.1"/>
    </source>
</evidence>
<dbReference type="EMBL" id="MU266359">
    <property type="protein sequence ID" value="KAH7927918.1"/>
    <property type="molecule type" value="Genomic_DNA"/>
</dbReference>
<keyword evidence="2" id="KW-1185">Reference proteome</keyword>
<proteinExistence type="predicted"/>
<reference evidence="1" key="1">
    <citation type="journal article" date="2021" name="New Phytol.">
        <title>Evolutionary innovations through gain and loss of genes in the ectomycorrhizal Boletales.</title>
        <authorList>
            <person name="Wu G."/>
            <person name="Miyauchi S."/>
            <person name="Morin E."/>
            <person name="Kuo A."/>
            <person name="Drula E."/>
            <person name="Varga T."/>
            <person name="Kohler A."/>
            <person name="Feng B."/>
            <person name="Cao Y."/>
            <person name="Lipzen A."/>
            <person name="Daum C."/>
            <person name="Hundley H."/>
            <person name="Pangilinan J."/>
            <person name="Johnson J."/>
            <person name="Barry K."/>
            <person name="LaButti K."/>
            <person name="Ng V."/>
            <person name="Ahrendt S."/>
            <person name="Min B."/>
            <person name="Choi I.G."/>
            <person name="Park H."/>
            <person name="Plett J.M."/>
            <person name="Magnuson J."/>
            <person name="Spatafora J.W."/>
            <person name="Nagy L.G."/>
            <person name="Henrissat B."/>
            <person name="Grigoriev I.V."/>
            <person name="Yang Z.L."/>
            <person name="Xu J."/>
            <person name="Martin F.M."/>
        </authorList>
    </citation>
    <scope>NUCLEOTIDE SEQUENCE</scope>
    <source>
        <strain evidence="1">KUC20120723A-06</strain>
    </source>
</reference>